<dbReference type="Proteomes" id="UP000306145">
    <property type="component" value="Unassembled WGS sequence"/>
</dbReference>
<dbReference type="GO" id="GO:0010181">
    <property type="term" value="F:FMN binding"/>
    <property type="evidence" value="ECO:0007669"/>
    <property type="project" value="InterPro"/>
</dbReference>
<organism evidence="3 4">
    <name type="scientific">Micromonospora orduensis</name>
    <dbReference type="NCBI Taxonomy" id="1420891"/>
    <lineage>
        <taxon>Bacteria</taxon>
        <taxon>Bacillati</taxon>
        <taxon>Actinomycetota</taxon>
        <taxon>Actinomycetes</taxon>
        <taxon>Micromonosporales</taxon>
        <taxon>Micromonosporaceae</taxon>
        <taxon>Micromonospora</taxon>
    </lineage>
</organism>
<dbReference type="SUPFAM" id="SSF50475">
    <property type="entry name" value="FMN-binding split barrel"/>
    <property type="match status" value="1"/>
</dbReference>
<dbReference type="PANTHER" id="PTHR30466">
    <property type="entry name" value="FLAVIN REDUCTASE"/>
    <property type="match status" value="1"/>
</dbReference>
<evidence type="ECO:0000313" key="3">
    <source>
        <dbReference type="EMBL" id="TNH28032.1"/>
    </source>
</evidence>
<protein>
    <submittedName>
        <fullName evidence="3">Flavin reductase family protein</fullName>
    </submittedName>
</protein>
<dbReference type="PANTHER" id="PTHR30466:SF1">
    <property type="entry name" value="FMN REDUCTASE (NADH) RUTF"/>
    <property type="match status" value="1"/>
</dbReference>
<name>A0A5C4QLR7_9ACTN</name>
<dbReference type="AlphaFoldDB" id="A0A5C4QLR7"/>
<accession>A0A5C4QLR7</accession>
<dbReference type="RefSeq" id="WP_139585264.1">
    <property type="nucleotide sequence ID" value="NZ_VDFY01000162.1"/>
</dbReference>
<dbReference type="InterPro" id="IPR002563">
    <property type="entry name" value="Flavin_Rdtase-like_dom"/>
</dbReference>
<dbReference type="InterPro" id="IPR050268">
    <property type="entry name" value="NADH-dep_flavin_reductase"/>
</dbReference>
<reference evidence="3 4" key="1">
    <citation type="submission" date="2019-06" db="EMBL/GenBank/DDBJ databases">
        <title>Micromonospora ordensis sp. nov., isolated from deep marine sediment.</title>
        <authorList>
            <person name="Veyisoglu A."/>
            <person name="Carro L."/>
            <person name="Klenk H.-P."/>
            <person name="Sahin N."/>
        </authorList>
    </citation>
    <scope>NUCLEOTIDE SEQUENCE [LARGE SCALE GENOMIC DNA]</scope>
    <source>
        <strain evidence="3 4">S2509</strain>
    </source>
</reference>
<dbReference type="Pfam" id="PF01613">
    <property type="entry name" value="Flavin_Reduct"/>
    <property type="match status" value="1"/>
</dbReference>
<keyword evidence="1" id="KW-0560">Oxidoreductase</keyword>
<sequence length="195" mass="20981">MPRRPPEANVERLQPTQDVVHEKASLRRVFGAFATGVTVVTVGGEIAHGMTANSFTAVSLDPPLILVCVGRDALMHDVLEQQPAFAVSILAADQTALARYFADKRRPVGRDQFNAVSWSPGAYSGAPLIDGSLAHLECELEQHHEAGDHTIYVGRVLSLWRRPGEDALLFLNGQFLRTDQPPAPVPAQPGSTGAA</sequence>
<evidence type="ECO:0000256" key="1">
    <source>
        <dbReference type="ARBA" id="ARBA00023002"/>
    </source>
</evidence>
<gene>
    <name evidence="3" type="ORF">FHG89_16455</name>
</gene>
<dbReference type="OrthoDB" id="9792858at2"/>
<keyword evidence="4" id="KW-1185">Reference proteome</keyword>
<evidence type="ECO:0000259" key="2">
    <source>
        <dbReference type="SMART" id="SM00903"/>
    </source>
</evidence>
<proteinExistence type="predicted"/>
<evidence type="ECO:0000313" key="4">
    <source>
        <dbReference type="Proteomes" id="UP000306145"/>
    </source>
</evidence>
<dbReference type="SMART" id="SM00903">
    <property type="entry name" value="Flavin_Reduct"/>
    <property type="match status" value="1"/>
</dbReference>
<comment type="caution">
    <text evidence="3">The sequence shown here is derived from an EMBL/GenBank/DDBJ whole genome shotgun (WGS) entry which is preliminary data.</text>
</comment>
<dbReference type="EMBL" id="VDFY01000162">
    <property type="protein sequence ID" value="TNH28032.1"/>
    <property type="molecule type" value="Genomic_DNA"/>
</dbReference>
<dbReference type="Gene3D" id="2.30.110.10">
    <property type="entry name" value="Electron Transport, Fmn-binding Protein, Chain A"/>
    <property type="match status" value="1"/>
</dbReference>
<dbReference type="InterPro" id="IPR012349">
    <property type="entry name" value="Split_barrel_FMN-bd"/>
</dbReference>
<dbReference type="GO" id="GO:0042602">
    <property type="term" value="F:riboflavin reductase (NADPH) activity"/>
    <property type="evidence" value="ECO:0007669"/>
    <property type="project" value="TreeGrafter"/>
</dbReference>
<feature type="domain" description="Flavin reductase like" evidence="2">
    <location>
        <begin position="30"/>
        <end position="177"/>
    </location>
</feature>